<accession>A0A429XSX2</accession>
<feature type="domain" description="TadE-like" evidence="2">
    <location>
        <begin position="6"/>
        <end position="48"/>
    </location>
</feature>
<name>A0A429XSX2_9BACI</name>
<dbReference type="InterPro" id="IPR012495">
    <property type="entry name" value="TadE-like_dom"/>
</dbReference>
<reference evidence="3" key="1">
    <citation type="submission" date="2018-12" db="EMBL/GenBank/DDBJ databases">
        <authorList>
            <person name="Sun L."/>
            <person name="Chen Z."/>
        </authorList>
    </citation>
    <scope>NUCLEOTIDE SEQUENCE [LARGE SCALE GENOMIC DNA]</scope>
    <source>
        <strain evidence="3">3-2-2</strain>
    </source>
</reference>
<dbReference type="Proteomes" id="UP000287156">
    <property type="component" value="Unassembled WGS sequence"/>
</dbReference>
<organism evidence="3 4">
    <name type="scientific">Siminovitchia acidinfaciens</name>
    <dbReference type="NCBI Taxonomy" id="2321395"/>
    <lineage>
        <taxon>Bacteria</taxon>
        <taxon>Bacillati</taxon>
        <taxon>Bacillota</taxon>
        <taxon>Bacilli</taxon>
        <taxon>Bacillales</taxon>
        <taxon>Bacillaceae</taxon>
        <taxon>Siminovitchia</taxon>
    </lineage>
</organism>
<evidence type="ECO:0000256" key="1">
    <source>
        <dbReference type="SAM" id="Phobius"/>
    </source>
</evidence>
<keyword evidence="4" id="KW-1185">Reference proteome</keyword>
<dbReference type="RefSeq" id="WP_126052596.1">
    <property type="nucleotide sequence ID" value="NZ_QYTV02000018.1"/>
</dbReference>
<protein>
    <submittedName>
        <fullName evidence="3">Pilus assembly protein</fullName>
    </submittedName>
</protein>
<sequence length="122" mass="13072">MKSQKGQSLVETALVIPILIILLFGITDFGRVFHTYLTLDHAGREGARWASIGKSTGEVESKVLSSAGSLDTSKLGVNIASSGNSGDEATITLTYPFEFLTPIVGQSLKKVEVKNTTVMRVE</sequence>
<gene>
    <name evidence="3" type="ORF">D4T97_020240</name>
</gene>
<dbReference type="OrthoDB" id="1683505at2"/>
<proteinExistence type="predicted"/>
<keyword evidence="1" id="KW-0472">Membrane</keyword>
<dbReference type="EMBL" id="QYTV02000018">
    <property type="protein sequence ID" value="RST70323.1"/>
    <property type="molecule type" value="Genomic_DNA"/>
</dbReference>
<evidence type="ECO:0000313" key="4">
    <source>
        <dbReference type="Proteomes" id="UP000287156"/>
    </source>
</evidence>
<feature type="transmembrane region" description="Helical" evidence="1">
    <location>
        <begin position="12"/>
        <end position="33"/>
    </location>
</feature>
<keyword evidence="1" id="KW-1133">Transmembrane helix</keyword>
<keyword evidence="1" id="KW-0812">Transmembrane</keyword>
<dbReference type="Pfam" id="PF07811">
    <property type="entry name" value="TadE"/>
    <property type="match status" value="1"/>
</dbReference>
<evidence type="ECO:0000259" key="2">
    <source>
        <dbReference type="Pfam" id="PF07811"/>
    </source>
</evidence>
<comment type="caution">
    <text evidence="3">The sequence shown here is derived from an EMBL/GenBank/DDBJ whole genome shotgun (WGS) entry which is preliminary data.</text>
</comment>
<dbReference type="AlphaFoldDB" id="A0A429XSX2"/>
<evidence type="ECO:0000313" key="3">
    <source>
        <dbReference type="EMBL" id="RST70323.1"/>
    </source>
</evidence>